<dbReference type="RefSeq" id="WP_162887735.1">
    <property type="nucleotide sequence ID" value="NZ_ASYR01000007.1"/>
</dbReference>
<protein>
    <submittedName>
        <fullName evidence="2">Uncharacterized protein</fullName>
    </submittedName>
</protein>
<feature type="compositionally biased region" description="Basic and acidic residues" evidence="1">
    <location>
        <begin position="35"/>
        <end position="44"/>
    </location>
</feature>
<name>A0ABQ6XYE7_STRFR</name>
<evidence type="ECO:0000313" key="3">
    <source>
        <dbReference type="Proteomes" id="UP000731519"/>
    </source>
</evidence>
<dbReference type="Proteomes" id="UP000731519">
    <property type="component" value="Unassembled WGS sequence"/>
</dbReference>
<comment type="caution">
    <text evidence="2">The sequence shown here is derived from an EMBL/GenBank/DDBJ whole genome shotgun (WGS) entry which is preliminary data.</text>
</comment>
<feature type="region of interest" description="Disordered" evidence="1">
    <location>
        <begin position="17"/>
        <end position="52"/>
    </location>
</feature>
<dbReference type="GeneID" id="91407075"/>
<organism evidence="2 3">
    <name type="scientific">Streptomyces fradiae ATCC 10745 = DSM 40063</name>
    <dbReference type="NCBI Taxonomy" id="1319510"/>
    <lineage>
        <taxon>Bacteria</taxon>
        <taxon>Bacillati</taxon>
        <taxon>Actinomycetota</taxon>
        <taxon>Actinomycetes</taxon>
        <taxon>Kitasatosporales</taxon>
        <taxon>Streptomycetaceae</taxon>
        <taxon>Streptomyces</taxon>
    </lineage>
</organism>
<reference evidence="2 3" key="1">
    <citation type="submission" date="2013-05" db="EMBL/GenBank/DDBJ databases">
        <title>Genome Sequence of Streptomyces fradiae.</title>
        <authorList>
            <person name="Kirby R."/>
        </authorList>
    </citation>
    <scope>NUCLEOTIDE SEQUENCE [LARGE SCALE GENOMIC DNA]</scope>
    <source>
        <strain evidence="2 3">ATCC 10745</strain>
    </source>
</reference>
<accession>A0ABQ6XYE7</accession>
<dbReference type="EMBL" id="ASYR01000007">
    <property type="protein sequence ID" value="KAF0650733.1"/>
    <property type="molecule type" value="Genomic_DNA"/>
</dbReference>
<sequence length="52" mass="5963">MTPTVYTIEMAYAHMRSMQEQAHRSRVAKAATAGRRQDAGERRTTTSHTKKR</sequence>
<evidence type="ECO:0000256" key="1">
    <source>
        <dbReference type="SAM" id="MobiDB-lite"/>
    </source>
</evidence>
<evidence type="ECO:0000313" key="2">
    <source>
        <dbReference type="EMBL" id="KAF0650733.1"/>
    </source>
</evidence>
<proteinExistence type="predicted"/>
<gene>
    <name evidence="2" type="ORF">K701_06980</name>
</gene>
<keyword evidence="3" id="KW-1185">Reference proteome</keyword>